<evidence type="ECO:0000313" key="1">
    <source>
        <dbReference type="EMBL" id="CAD7450538.1"/>
    </source>
</evidence>
<organism evidence="1">
    <name type="scientific">Timema bartmani</name>
    <dbReference type="NCBI Taxonomy" id="61472"/>
    <lineage>
        <taxon>Eukaryota</taxon>
        <taxon>Metazoa</taxon>
        <taxon>Ecdysozoa</taxon>
        <taxon>Arthropoda</taxon>
        <taxon>Hexapoda</taxon>
        <taxon>Insecta</taxon>
        <taxon>Pterygota</taxon>
        <taxon>Neoptera</taxon>
        <taxon>Polyneoptera</taxon>
        <taxon>Phasmatodea</taxon>
        <taxon>Timematodea</taxon>
        <taxon>Timematoidea</taxon>
        <taxon>Timematidae</taxon>
        <taxon>Timema</taxon>
    </lineage>
</organism>
<accession>A0A7R9FBJ8</accession>
<reference evidence="1" key="1">
    <citation type="submission" date="2020-11" db="EMBL/GenBank/DDBJ databases">
        <authorList>
            <person name="Tran Van P."/>
        </authorList>
    </citation>
    <scope>NUCLEOTIDE SEQUENCE</scope>
</reference>
<dbReference type="AlphaFoldDB" id="A0A7R9FBJ8"/>
<proteinExistence type="predicted"/>
<dbReference type="EMBL" id="OD576050">
    <property type="protein sequence ID" value="CAD7450538.1"/>
    <property type="molecule type" value="Genomic_DNA"/>
</dbReference>
<protein>
    <submittedName>
        <fullName evidence="1">Uncharacterized protein</fullName>
    </submittedName>
</protein>
<gene>
    <name evidence="1" type="ORF">TBIB3V08_LOCUS12808</name>
</gene>
<name>A0A7R9FBJ8_9NEOP</name>
<sequence length="94" mass="10664">MTERGSMDGLRAPTQESWVNMNFCYRVEFCNTRAVSALYFLLDCGVLQHSSSFCSLFSAIVWSSATLEQFLLSIFCYCVEFCNTRAVSALYVLL</sequence>